<evidence type="ECO:0000313" key="3">
    <source>
        <dbReference type="EMBL" id="KAG0021665.1"/>
    </source>
</evidence>
<feature type="transmembrane region" description="Helical" evidence="2">
    <location>
        <begin position="12"/>
        <end position="36"/>
    </location>
</feature>
<evidence type="ECO:0000256" key="1">
    <source>
        <dbReference type="SAM" id="MobiDB-lite"/>
    </source>
</evidence>
<evidence type="ECO:0000313" key="4">
    <source>
        <dbReference type="Proteomes" id="UP000703661"/>
    </source>
</evidence>
<keyword evidence="2" id="KW-0812">Transmembrane</keyword>
<gene>
    <name evidence="3" type="ORF">BGZ80_001924</name>
</gene>
<feature type="transmembrane region" description="Helical" evidence="2">
    <location>
        <begin position="42"/>
        <end position="65"/>
    </location>
</feature>
<keyword evidence="2" id="KW-0472">Membrane</keyword>
<dbReference type="EMBL" id="JAAAID010000146">
    <property type="protein sequence ID" value="KAG0021665.1"/>
    <property type="molecule type" value="Genomic_DNA"/>
</dbReference>
<evidence type="ECO:0000256" key="2">
    <source>
        <dbReference type="SAM" id="Phobius"/>
    </source>
</evidence>
<comment type="caution">
    <text evidence="3">The sequence shown here is derived from an EMBL/GenBank/DDBJ whole genome shotgun (WGS) entry which is preliminary data.</text>
</comment>
<keyword evidence="4" id="KW-1185">Reference proteome</keyword>
<accession>A0A9P6N1J1</accession>
<name>A0A9P6N1J1_9FUNG</name>
<sequence>MGSCAWTRQVLIYICIIIVFTCQVIIIGCISVHGRLRLSDALWASEICAGISGGLLIIALVLELFQFILPPHYPPSRVTVAVDSENYKVPAPNSTANTPRIETAQPQAIQHHPSQIQPQIMSPPQFHQQQFSQPPPSQYQYQPQQLQQPYPPPPPQNMSAAYGTSEIDTMPTPQM</sequence>
<protein>
    <submittedName>
        <fullName evidence="3">Uncharacterized protein</fullName>
    </submittedName>
</protein>
<dbReference type="AlphaFoldDB" id="A0A9P6N1J1"/>
<reference evidence="3" key="1">
    <citation type="journal article" date="2020" name="Fungal Divers.">
        <title>Resolving the Mortierellaceae phylogeny through synthesis of multi-gene phylogenetics and phylogenomics.</title>
        <authorList>
            <person name="Vandepol N."/>
            <person name="Liber J."/>
            <person name="Desiro A."/>
            <person name="Na H."/>
            <person name="Kennedy M."/>
            <person name="Barry K."/>
            <person name="Grigoriev I.V."/>
            <person name="Miller A.N."/>
            <person name="O'Donnell K."/>
            <person name="Stajich J.E."/>
            <person name="Bonito G."/>
        </authorList>
    </citation>
    <scope>NUCLEOTIDE SEQUENCE</scope>
    <source>
        <strain evidence="3">NRRL 2769</strain>
    </source>
</reference>
<keyword evidence="2" id="KW-1133">Transmembrane helix</keyword>
<dbReference type="Proteomes" id="UP000703661">
    <property type="component" value="Unassembled WGS sequence"/>
</dbReference>
<feature type="compositionally biased region" description="Low complexity" evidence="1">
    <location>
        <begin position="106"/>
        <end position="148"/>
    </location>
</feature>
<organism evidence="3 4">
    <name type="scientific">Entomortierella chlamydospora</name>
    <dbReference type="NCBI Taxonomy" id="101097"/>
    <lineage>
        <taxon>Eukaryota</taxon>
        <taxon>Fungi</taxon>
        <taxon>Fungi incertae sedis</taxon>
        <taxon>Mucoromycota</taxon>
        <taxon>Mortierellomycotina</taxon>
        <taxon>Mortierellomycetes</taxon>
        <taxon>Mortierellales</taxon>
        <taxon>Mortierellaceae</taxon>
        <taxon>Entomortierella</taxon>
    </lineage>
</organism>
<proteinExistence type="predicted"/>
<feature type="region of interest" description="Disordered" evidence="1">
    <location>
        <begin position="106"/>
        <end position="175"/>
    </location>
</feature>